<accession>A0A8S3GVQ7</accession>
<organism evidence="2 3">
    <name type="scientific">Rotaria magnacalcarata</name>
    <dbReference type="NCBI Taxonomy" id="392030"/>
    <lineage>
        <taxon>Eukaryota</taxon>
        <taxon>Metazoa</taxon>
        <taxon>Spiralia</taxon>
        <taxon>Gnathifera</taxon>
        <taxon>Rotifera</taxon>
        <taxon>Eurotatoria</taxon>
        <taxon>Bdelloidea</taxon>
        <taxon>Philodinida</taxon>
        <taxon>Philodinidae</taxon>
        <taxon>Rotaria</taxon>
    </lineage>
</organism>
<feature type="non-terminal residue" evidence="2">
    <location>
        <position position="1"/>
    </location>
</feature>
<proteinExistence type="predicted"/>
<evidence type="ECO:0000313" key="1">
    <source>
        <dbReference type="EMBL" id="CAF5122389.1"/>
    </source>
</evidence>
<reference evidence="2" key="1">
    <citation type="submission" date="2021-02" db="EMBL/GenBank/DDBJ databases">
        <authorList>
            <person name="Nowell W R."/>
        </authorList>
    </citation>
    <scope>NUCLEOTIDE SEQUENCE</scope>
</reference>
<dbReference type="EMBL" id="CAJOBH010245107">
    <property type="protein sequence ID" value="CAF5122389.1"/>
    <property type="molecule type" value="Genomic_DNA"/>
</dbReference>
<dbReference type="AlphaFoldDB" id="A0A8S3GVQ7"/>
<dbReference type="EMBL" id="CAJOBI010313706">
    <property type="protein sequence ID" value="CAF5173462.1"/>
    <property type="molecule type" value="Genomic_DNA"/>
</dbReference>
<comment type="caution">
    <text evidence="2">The sequence shown here is derived from an EMBL/GenBank/DDBJ whole genome shotgun (WGS) entry which is preliminary data.</text>
</comment>
<dbReference type="Proteomes" id="UP000676336">
    <property type="component" value="Unassembled WGS sequence"/>
</dbReference>
<evidence type="ECO:0000313" key="3">
    <source>
        <dbReference type="Proteomes" id="UP000676336"/>
    </source>
</evidence>
<protein>
    <submittedName>
        <fullName evidence="2">Uncharacterized protein</fullName>
    </submittedName>
</protein>
<gene>
    <name evidence="1" type="ORF">BYL167_LOCUS67259</name>
    <name evidence="2" type="ORF">SMN809_LOCUS66619</name>
</gene>
<dbReference type="Proteomes" id="UP000681967">
    <property type="component" value="Unassembled WGS sequence"/>
</dbReference>
<sequence length="43" mass="5069">LFIREIIVQYILNWYLFIFNVVEDIFGGIRPGTGPKREQCGPR</sequence>
<name>A0A8S3GVQ7_9BILA</name>
<evidence type="ECO:0000313" key="2">
    <source>
        <dbReference type="EMBL" id="CAF5173462.1"/>
    </source>
</evidence>